<comment type="caution">
    <text evidence="1">The sequence shown here is derived from an EMBL/GenBank/DDBJ whole genome shotgun (WGS) entry which is preliminary data.</text>
</comment>
<evidence type="ECO:0000313" key="1">
    <source>
        <dbReference type="EMBL" id="CAK5038034.1"/>
    </source>
</evidence>
<protein>
    <submittedName>
        <fullName evidence="1">Uncharacterized protein</fullName>
    </submittedName>
</protein>
<keyword evidence="2" id="KW-1185">Reference proteome</keyword>
<dbReference type="EMBL" id="CAVMJV010000008">
    <property type="protein sequence ID" value="CAK5038034.1"/>
    <property type="molecule type" value="Genomic_DNA"/>
</dbReference>
<proteinExistence type="predicted"/>
<reference evidence="1" key="1">
    <citation type="submission" date="2023-11" db="EMBL/GenBank/DDBJ databases">
        <authorList>
            <person name="Poullet M."/>
        </authorList>
    </citation>
    <scope>NUCLEOTIDE SEQUENCE</scope>
    <source>
        <strain evidence="1">E1834</strain>
    </source>
</reference>
<dbReference type="Proteomes" id="UP001497535">
    <property type="component" value="Unassembled WGS sequence"/>
</dbReference>
<evidence type="ECO:0000313" key="2">
    <source>
        <dbReference type="Proteomes" id="UP001497535"/>
    </source>
</evidence>
<sequence>MTLNNQRLLILFKFPLILILLSCQFVEIEMSVAFTRQATRIATEIVGGGVVKASKNLGGENLREISHQFKHSGNFGKHIVAETGENAFLKTKHSFKSPMPHPEKHWTNKLIDFKRLYSHGLQSPTFLFSPKGKVFNYSTPGELFDKIKTKKEKSKEMLKQILDYIFTVEDKKVEKLFKKLNKIRKNYNTVINGGNGGGWKAYSNFLNSFLFPFSE</sequence>
<accession>A0ACB0YAH8</accession>
<gene>
    <name evidence="1" type="ORF">MENTE1834_LOCUS9505</name>
</gene>
<organism evidence="1 2">
    <name type="scientific">Meloidogyne enterolobii</name>
    <name type="common">Root-knot nematode worm</name>
    <name type="synonym">Meloidogyne mayaguensis</name>
    <dbReference type="NCBI Taxonomy" id="390850"/>
    <lineage>
        <taxon>Eukaryota</taxon>
        <taxon>Metazoa</taxon>
        <taxon>Ecdysozoa</taxon>
        <taxon>Nematoda</taxon>
        <taxon>Chromadorea</taxon>
        <taxon>Rhabditida</taxon>
        <taxon>Tylenchina</taxon>
        <taxon>Tylenchomorpha</taxon>
        <taxon>Tylenchoidea</taxon>
        <taxon>Meloidogynidae</taxon>
        <taxon>Meloidogyninae</taxon>
        <taxon>Meloidogyne</taxon>
    </lineage>
</organism>
<name>A0ACB0YAH8_MELEN</name>